<proteinExistence type="predicted"/>
<evidence type="ECO:0000313" key="2">
    <source>
        <dbReference type="EMBL" id="MCU7552288.1"/>
    </source>
</evidence>
<dbReference type="Pfam" id="PF13610">
    <property type="entry name" value="DDE_Tnp_IS240"/>
    <property type="match status" value="1"/>
</dbReference>
<protein>
    <submittedName>
        <fullName evidence="2">Transposase</fullName>
    </submittedName>
</protein>
<evidence type="ECO:0000259" key="1">
    <source>
        <dbReference type="Pfam" id="PF13610"/>
    </source>
</evidence>
<keyword evidence="3" id="KW-1185">Reference proteome</keyword>
<evidence type="ECO:0000313" key="3">
    <source>
        <dbReference type="Proteomes" id="UP001155483"/>
    </source>
</evidence>
<feature type="domain" description="DDE" evidence="1">
    <location>
        <begin position="1"/>
        <end position="53"/>
    </location>
</feature>
<reference evidence="2" key="1">
    <citation type="submission" date="2022-09" db="EMBL/GenBank/DDBJ databases">
        <authorList>
            <person name="Yuan C."/>
            <person name="Ke Z."/>
        </authorList>
    </citation>
    <scope>NUCLEOTIDE SEQUENCE</scope>
    <source>
        <strain evidence="2">LB-8</strain>
    </source>
</reference>
<dbReference type="RefSeq" id="WP_279299724.1">
    <property type="nucleotide sequence ID" value="NZ_JAOTIF010000031.1"/>
</dbReference>
<dbReference type="Proteomes" id="UP001155483">
    <property type="component" value="Unassembled WGS sequence"/>
</dbReference>
<name>A0A9X2Y280_9BACT</name>
<comment type="caution">
    <text evidence="2">The sequence shown here is derived from an EMBL/GenBank/DDBJ whole genome shotgun (WGS) entry which is preliminary data.</text>
</comment>
<organism evidence="2 3">
    <name type="scientific">Paraflavisolibacter caeni</name>
    <dbReference type="NCBI Taxonomy" id="2982496"/>
    <lineage>
        <taxon>Bacteria</taxon>
        <taxon>Pseudomonadati</taxon>
        <taxon>Bacteroidota</taxon>
        <taxon>Chitinophagia</taxon>
        <taxon>Chitinophagales</taxon>
        <taxon>Chitinophagaceae</taxon>
        <taxon>Paraflavisolibacter</taxon>
    </lineage>
</organism>
<dbReference type="AlphaFoldDB" id="A0A9X2Y280"/>
<gene>
    <name evidence="2" type="ORF">OCK74_24425</name>
</gene>
<dbReference type="InterPro" id="IPR032874">
    <property type="entry name" value="DDE_dom"/>
</dbReference>
<accession>A0A9X2Y280</accession>
<sequence length="98" mass="11938">MYRAVNKAGNPIDFLFTKRRNKFAGHEFLMKVISEVTNRREVYSEKTWFYLRFLIKSLIIRKKERFHFSVEPSFVTPSGYKLFLGTLIQRRFQKNFYD</sequence>
<reference evidence="2" key="2">
    <citation type="submission" date="2023-04" db="EMBL/GenBank/DDBJ databases">
        <title>Paracnuella aquatica gen. nov., sp. nov., a member of the family Chitinophagaceae isolated from a hot spring.</title>
        <authorList>
            <person name="Wang C."/>
        </authorList>
    </citation>
    <scope>NUCLEOTIDE SEQUENCE</scope>
    <source>
        <strain evidence="2">LB-8</strain>
    </source>
</reference>
<dbReference type="EMBL" id="JAOTIF010000031">
    <property type="protein sequence ID" value="MCU7552288.1"/>
    <property type="molecule type" value="Genomic_DNA"/>
</dbReference>